<keyword evidence="1" id="KW-1133">Transmembrane helix</keyword>
<evidence type="ECO:0000313" key="2">
    <source>
        <dbReference type="EMBL" id="GFQ82188.1"/>
    </source>
</evidence>
<proteinExistence type="predicted"/>
<dbReference type="EMBL" id="BMAO01032442">
    <property type="protein sequence ID" value="GFQ82188.1"/>
    <property type="molecule type" value="Genomic_DNA"/>
</dbReference>
<name>A0A8X6KTV3_TRICU</name>
<evidence type="ECO:0000256" key="1">
    <source>
        <dbReference type="SAM" id="Phobius"/>
    </source>
</evidence>
<keyword evidence="1" id="KW-0472">Membrane</keyword>
<protein>
    <submittedName>
        <fullName evidence="2">Uncharacterized protein</fullName>
    </submittedName>
</protein>
<comment type="caution">
    <text evidence="2">The sequence shown here is derived from an EMBL/GenBank/DDBJ whole genome shotgun (WGS) entry which is preliminary data.</text>
</comment>
<accession>A0A8X6KTV3</accession>
<dbReference type="Proteomes" id="UP000887116">
    <property type="component" value="Unassembled WGS sequence"/>
</dbReference>
<evidence type="ECO:0000313" key="3">
    <source>
        <dbReference type="Proteomes" id="UP000887116"/>
    </source>
</evidence>
<feature type="transmembrane region" description="Helical" evidence="1">
    <location>
        <begin position="80"/>
        <end position="98"/>
    </location>
</feature>
<gene>
    <name evidence="2" type="ORF">TNCT_622881</name>
</gene>
<dbReference type="AlphaFoldDB" id="A0A8X6KTV3"/>
<reference evidence="2" key="1">
    <citation type="submission" date="2020-07" db="EMBL/GenBank/DDBJ databases">
        <title>Multicomponent nature underlies the extraordinary mechanical properties of spider dragline silk.</title>
        <authorList>
            <person name="Kono N."/>
            <person name="Nakamura H."/>
            <person name="Mori M."/>
            <person name="Yoshida Y."/>
            <person name="Ohtoshi R."/>
            <person name="Malay A.D."/>
            <person name="Moran D.A.P."/>
            <person name="Tomita M."/>
            <person name="Numata K."/>
            <person name="Arakawa K."/>
        </authorList>
    </citation>
    <scope>NUCLEOTIDE SEQUENCE</scope>
</reference>
<keyword evidence="1" id="KW-0812">Transmembrane</keyword>
<organism evidence="2 3">
    <name type="scientific">Trichonephila clavata</name>
    <name type="common">Joro spider</name>
    <name type="synonym">Nephila clavata</name>
    <dbReference type="NCBI Taxonomy" id="2740835"/>
    <lineage>
        <taxon>Eukaryota</taxon>
        <taxon>Metazoa</taxon>
        <taxon>Ecdysozoa</taxon>
        <taxon>Arthropoda</taxon>
        <taxon>Chelicerata</taxon>
        <taxon>Arachnida</taxon>
        <taxon>Araneae</taxon>
        <taxon>Araneomorphae</taxon>
        <taxon>Entelegynae</taxon>
        <taxon>Araneoidea</taxon>
        <taxon>Nephilidae</taxon>
        <taxon>Trichonephila</taxon>
    </lineage>
</organism>
<keyword evidence="3" id="KW-1185">Reference proteome</keyword>
<sequence>MVDELFIYLGNQKFNLLRAIMIPQSTVLFLGQEEHANTELKQKYAKQMQDYIDKKQVEAVLKDTQNENCTGTDNPADHLIYSWYFPISATIFGILVAWPKMVKS</sequence>